<dbReference type="KEGG" id="lrs:PX52LOC_01958"/>
<keyword evidence="2" id="KW-0812">Transmembrane</keyword>
<keyword evidence="2" id="KW-0472">Membrane</keyword>
<feature type="transmembrane region" description="Helical" evidence="2">
    <location>
        <begin position="154"/>
        <end position="173"/>
    </location>
</feature>
<feature type="region of interest" description="Disordered" evidence="1">
    <location>
        <begin position="784"/>
        <end position="1048"/>
    </location>
</feature>
<evidence type="ECO:0000313" key="3">
    <source>
        <dbReference type="EMBL" id="QEL15052.1"/>
    </source>
</evidence>
<feature type="compositionally biased region" description="Basic and acidic residues" evidence="1">
    <location>
        <begin position="1219"/>
        <end position="1229"/>
    </location>
</feature>
<evidence type="ECO:0000256" key="1">
    <source>
        <dbReference type="SAM" id="MobiDB-lite"/>
    </source>
</evidence>
<protein>
    <submittedName>
        <fullName evidence="3">Uncharacterized protein</fullName>
    </submittedName>
</protein>
<reference evidence="4" key="1">
    <citation type="submission" date="2019-08" db="EMBL/GenBank/DDBJ databases">
        <title>Limnoglobus roseus gen. nov., sp. nov., a novel freshwater planctomycete with a giant genome from the family Gemmataceae.</title>
        <authorList>
            <person name="Kulichevskaya I.S."/>
            <person name="Naumoff D.G."/>
            <person name="Miroshnikov K."/>
            <person name="Ivanova A."/>
            <person name="Philippov D.A."/>
            <person name="Hakobyan A."/>
            <person name="Rijpstra I.C."/>
            <person name="Sinninghe Damste J.S."/>
            <person name="Liesack W."/>
            <person name="Dedysh S.N."/>
        </authorList>
    </citation>
    <scope>NUCLEOTIDE SEQUENCE [LARGE SCALE GENOMIC DNA]</scope>
    <source>
        <strain evidence="4">PX52</strain>
    </source>
</reference>
<proteinExistence type="predicted"/>
<dbReference type="OrthoDB" id="221492at2"/>
<keyword evidence="4" id="KW-1185">Reference proteome</keyword>
<dbReference type="RefSeq" id="WP_149109900.1">
    <property type="nucleotide sequence ID" value="NZ_CP042425.1"/>
</dbReference>
<organism evidence="3 4">
    <name type="scientific">Limnoglobus roseus</name>
    <dbReference type="NCBI Taxonomy" id="2598579"/>
    <lineage>
        <taxon>Bacteria</taxon>
        <taxon>Pseudomonadati</taxon>
        <taxon>Planctomycetota</taxon>
        <taxon>Planctomycetia</taxon>
        <taxon>Gemmatales</taxon>
        <taxon>Gemmataceae</taxon>
        <taxon>Limnoglobus</taxon>
    </lineage>
</organism>
<feature type="region of interest" description="Disordered" evidence="1">
    <location>
        <begin position="730"/>
        <end position="772"/>
    </location>
</feature>
<gene>
    <name evidence="3" type="ORF">PX52LOC_01958</name>
</gene>
<feature type="compositionally biased region" description="Basic and acidic residues" evidence="1">
    <location>
        <begin position="859"/>
        <end position="881"/>
    </location>
</feature>
<accession>A0A5C1AB60</accession>
<feature type="compositionally biased region" description="Low complexity" evidence="1">
    <location>
        <begin position="827"/>
        <end position="843"/>
    </location>
</feature>
<name>A0A5C1AB60_9BACT</name>
<feature type="compositionally biased region" description="Basic and acidic residues" evidence="1">
    <location>
        <begin position="939"/>
        <end position="1048"/>
    </location>
</feature>
<feature type="transmembrane region" description="Helical" evidence="2">
    <location>
        <begin position="57"/>
        <end position="78"/>
    </location>
</feature>
<dbReference type="EMBL" id="CP042425">
    <property type="protein sequence ID" value="QEL15052.1"/>
    <property type="molecule type" value="Genomic_DNA"/>
</dbReference>
<feature type="region of interest" description="Disordered" evidence="1">
    <location>
        <begin position="580"/>
        <end position="617"/>
    </location>
</feature>
<feature type="compositionally biased region" description="Basic and acidic residues" evidence="1">
    <location>
        <begin position="785"/>
        <end position="798"/>
    </location>
</feature>
<feature type="region of interest" description="Disordered" evidence="1">
    <location>
        <begin position="1179"/>
        <end position="1249"/>
    </location>
</feature>
<evidence type="ECO:0000313" key="4">
    <source>
        <dbReference type="Proteomes" id="UP000324974"/>
    </source>
</evidence>
<feature type="transmembrane region" description="Helical" evidence="2">
    <location>
        <begin position="27"/>
        <end position="51"/>
    </location>
</feature>
<evidence type="ECO:0000256" key="2">
    <source>
        <dbReference type="SAM" id="Phobius"/>
    </source>
</evidence>
<feature type="compositionally biased region" description="Basic and acidic residues" evidence="1">
    <location>
        <begin position="900"/>
        <end position="920"/>
    </location>
</feature>
<feature type="compositionally biased region" description="Basic and acidic residues" evidence="1">
    <location>
        <begin position="587"/>
        <end position="598"/>
    </location>
</feature>
<sequence>MSFVLRPPDEVVPLNQRLSGLGRMRRLALMAAGLFTLVAFVGLFVGTAGVLDAWLHLSGGVRALALAAGLGLAISFYLRGVRQAARTPTGAVAVAQFIEHRYPEFNDALASAASFQERDDGDRSAAKFRRAVVKRAERMAGRHDLGAVVPTGRVWRSLFAVLGTFLMLGLLTLPDIGRASVAAGRLFDPFGDHPWPPKTRIELSEFPQLLAKGDPFPLRFTVKGVLPPEAVLSVKLIGSPPADEHLALPGEAESSAAVQLLPDRVSRDFEFRITANDADTGWHAVTVAVPPRLTLLNGRPSPQIRLTYQPYTRQRPTELPDGSGGIETVAGTRVRLKAATDRPIVRATLHPEGELPGLPFAHAVAAVGAQNPFAALAAPQISEQFAADVPVTIGGPESQHLDADFIPPRSGLYSLRFTDAAGLTGVQKLDVRTFPDPTPAVTLVRPVPGPDALLLVPTATVPLHARADDRTYALRRLVLEFKVNDSHWVELPLAEADGQPPALEAQRSLPLATFRKPNSQPPADGDVVTLRAAATDWDDYTLAKQPGRSGEVEIRVLSEASLTAFLQKQLAAMRPDLARATATQKDAAGKTEQARKETPPGGAPNAAGQEKLTQAEQAQRQLRGLLGDPRDGLRAKAEKLRDVAKANDLPKSPATQRAEAVARNLAALEDQHLPEVESQLAAAKQADAKAADALAKAAKGQQAVLDKLAAAAEELEQWAAAAEVRGDARQLKDQVAKTAGDAQKAAQRLPTGKPADQLPAGDRASLEKLGDSLDKAAEQAGKLISKADRVAEEKRQEAGKLQAAADAKEQEAKQVATDAKNAPAGSEAQKVATAKANAASAEAADLKDAAAKAAAEADTLEKAAKEAGRQAIADDLRKAAEAQRNNRGSEANAAAQSAADRLEKMTADLAEKKDDIDELRKKRKDASNRVNQLADQQDELAKKADKAGETKDADAKAAELRKLADEQETLRRETEQLSRKLDREGAADAAEQLRRAAKEMEQARDELAEGRDPKAKPDDALERLENAKQELDKEQPKEQEKLEREQREQFAEQFKTFLEKQKAAVEESERLTAAALKAKKWERPLQASLASLGEREKALAEEVRKFAKAKAEDLKVFGLMLRQAADQMQKAGERIAERKDEIVFADPAAFDAESEKAADDQTRRPMRVALRRLEQIVNALKEDDKKPAPKPMPAGGAAKPPGEGGQQPTGVPPIAQLKALRDWQKEINERTQTFATDHPDRDKLTDDDKDELQEIEKAQKDIAELLEQLLPLLQEQIGGGQP</sequence>
<dbReference type="Proteomes" id="UP000324974">
    <property type="component" value="Chromosome"/>
</dbReference>
<keyword evidence="2" id="KW-1133">Transmembrane helix</keyword>
<feature type="compositionally biased region" description="Basic and acidic residues" evidence="1">
    <location>
        <begin position="1237"/>
        <end position="1249"/>
    </location>
</feature>